<evidence type="ECO:0000313" key="2">
    <source>
        <dbReference type="EMBL" id="MDM4018164.1"/>
    </source>
</evidence>
<keyword evidence="3" id="KW-1185">Reference proteome</keyword>
<dbReference type="Proteomes" id="UP001239462">
    <property type="component" value="Unassembled WGS sequence"/>
</dbReference>
<protein>
    <submittedName>
        <fullName evidence="2">Uncharacterized protein</fullName>
    </submittedName>
</protein>
<sequence length="53" mass="5875">MLSTTIVILVLSVSVAALGLLAAYQQHQLQRLRSLVSQLIQNYQTDSEKSDET</sequence>
<gene>
    <name evidence="2" type="ORF">QTN89_22130</name>
</gene>
<organism evidence="2 3">
    <name type="scientific">Roseiconus lacunae</name>
    <dbReference type="NCBI Taxonomy" id="2605694"/>
    <lineage>
        <taxon>Bacteria</taxon>
        <taxon>Pseudomonadati</taxon>
        <taxon>Planctomycetota</taxon>
        <taxon>Planctomycetia</taxon>
        <taxon>Pirellulales</taxon>
        <taxon>Pirellulaceae</taxon>
        <taxon>Roseiconus</taxon>
    </lineage>
</organism>
<keyword evidence="1" id="KW-0812">Transmembrane</keyword>
<keyword evidence="1" id="KW-0472">Membrane</keyword>
<proteinExistence type="predicted"/>
<keyword evidence="1" id="KW-1133">Transmembrane helix</keyword>
<evidence type="ECO:0000256" key="1">
    <source>
        <dbReference type="SAM" id="Phobius"/>
    </source>
</evidence>
<feature type="transmembrane region" description="Helical" evidence="1">
    <location>
        <begin position="6"/>
        <end position="24"/>
    </location>
</feature>
<dbReference type="EMBL" id="JASZZN010000019">
    <property type="protein sequence ID" value="MDM4018164.1"/>
    <property type="molecule type" value="Genomic_DNA"/>
</dbReference>
<reference evidence="2 3" key="1">
    <citation type="submission" date="2023-06" db="EMBL/GenBank/DDBJ databases">
        <title>Roseiconus lacunae JC819 isolated from Gulf of Mannar region, Tamil Nadu.</title>
        <authorList>
            <person name="Pk S."/>
            <person name="Ch S."/>
            <person name="Ch V.R."/>
        </authorList>
    </citation>
    <scope>NUCLEOTIDE SEQUENCE [LARGE SCALE GENOMIC DNA]</scope>
    <source>
        <strain evidence="2 3">JC819</strain>
    </source>
</reference>
<dbReference type="RefSeq" id="WP_289165836.1">
    <property type="nucleotide sequence ID" value="NZ_JASZZN010000019.1"/>
</dbReference>
<comment type="caution">
    <text evidence="2">The sequence shown here is derived from an EMBL/GenBank/DDBJ whole genome shotgun (WGS) entry which is preliminary data.</text>
</comment>
<name>A0ABT7PNS1_9BACT</name>
<accession>A0ABT7PNS1</accession>
<evidence type="ECO:0000313" key="3">
    <source>
        <dbReference type="Proteomes" id="UP001239462"/>
    </source>
</evidence>